<protein>
    <submittedName>
        <fullName evidence="9">Uncharacterized protein involved in exopolysaccharide biosynthesis</fullName>
    </submittedName>
</protein>
<comment type="subcellular location">
    <subcellularLocation>
        <location evidence="1">Cell membrane</location>
        <topology evidence="1">Multi-pass membrane protein</topology>
    </subcellularLocation>
</comment>
<feature type="domain" description="Polysaccharide chain length determinant N-terminal" evidence="8">
    <location>
        <begin position="11"/>
        <end position="91"/>
    </location>
</feature>
<keyword evidence="4 7" id="KW-1133">Transmembrane helix</keyword>
<evidence type="ECO:0000256" key="3">
    <source>
        <dbReference type="ARBA" id="ARBA00022692"/>
    </source>
</evidence>
<evidence type="ECO:0000259" key="8">
    <source>
        <dbReference type="Pfam" id="PF02706"/>
    </source>
</evidence>
<evidence type="ECO:0000313" key="9">
    <source>
        <dbReference type="EMBL" id="SIT84053.1"/>
    </source>
</evidence>
<keyword evidence="6" id="KW-0175">Coiled coil</keyword>
<dbReference type="InterPro" id="IPR050445">
    <property type="entry name" value="Bact_polysacc_biosynth/exp"/>
</dbReference>
<dbReference type="EMBL" id="FTPS01000001">
    <property type="protein sequence ID" value="SIT84053.1"/>
    <property type="molecule type" value="Genomic_DNA"/>
</dbReference>
<organism evidence="9 10">
    <name type="scientific">Pontibaca methylaminivorans</name>
    <dbReference type="NCBI Taxonomy" id="515897"/>
    <lineage>
        <taxon>Bacteria</taxon>
        <taxon>Pseudomonadati</taxon>
        <taxon>Pseudomonadota</taxon>
        <taxon>Alphaproteobacteria</taxon>
        <taxon>Rhodobacterales</taxon>
        <taxon>Roseobacteraceae</taxon>
        <taxon>Pontibaca</taxon>
    </lineage>
</organism>
<evidence type="ECO:0000256" key="2">
    <source>
        <dbReference type="ARBA" id="ARBA00022475"/>
    </source>
</evidence>
<gene>
    <name evidence="9" type="ORF">SAMN05421849_2035</name>
</gene>
<dbReference type="InterPro" id="IPR003856">
    <property type="entry name" value="LPS_length_determ_N"/>
</dbReference>
<evidence type="ECO:0000256" key="5">
    <source>
        <dbReference type="ARBA" id="ARBA00023136"/>
    </source>
</evidence>
<evidence type="ECO:0000256" key="6">
    <source>
        <dbReference type="SAM" id="Coils"/>
    </source>
</evidence>
<feature type="transmembrane region" description="Helical" evidence="7">
    <location>
        <begin position="18"/>
        <end position="37"/>
    </location>
</feature>
<dbReference type="Proteomes" id="UP000192455">
    <property type="component" value="Unassembled WGS sequence"/>
</dbReference>
<dbReference type="PANTHER" id="PTHR32309">
    <property type="entry name" value="TYROSINE-PROTEIN KINASE"/>
    <property type="match status" value="1"/>
</dbReference>
<dbReference type="OrthoDB" id="7642308at2"/>
<evidence type="ECO:0000256" key="7">
    <source>
        <dbReference type="SAM" id="Phobius"/>
    </source>
</evidence>
<feature type="coiled-coil region" evidence="6">
    <location>
        <begin position="229"/>
        <end position="282"/>
    </location>
</feature>
<keyword evidence="5 7" id="KW-0472">Membrane</keyword>
<reference evidence="9 10" key="1">
    <citation type="submission" date="2017-01" db="EMBL/GenBank/DDBJ databases">
        <authorList>
            <person name="Mah S.A."/>
            <person name="Swanson W.J."/>
            <person name="Moy G.W."/>
            <person name="Vacquier V.D."/>
        </authorList>
    </citation>
    <scope>NUCLEOTIDE SEQUENCE [LARGE SCALE GENOMIC DNA]</scope>
    <source>
        <strain evidence="9 10">DSM 21219</strain>
    </source>
</reference>
<keyword evidence="10" id="KW-1185">Reference proteome</keyword>
<dbReference type="STRING" id="515897.SAMN05421849_2035"/>
<sequence length="400" mass="44871">MGPIQTLDDALDMLRRRAWIIIGVIVIGCAISLAVALTRPRAYTSTEVLQISRAMLSDTAARAAGQPASTARRLQLIEQRLMTRDSLLEVIYSLDLYTELPLTQNEKVDLLRRAVGVDFIAAARSGYSDDGAISIMSVTATMGTAELAQKVAHELAQRTIALSTGTRLAEARDTLEFFAEREQHLREQLVSLEDDIVEFHTRNDISLPGSVESRRDEIDAINSSLLELNRELIVTRRQAEREIRDAREATARRLRRDFDDQIAVLEDQRNLLQQRRSELLQSIETTPEIQRELNVLVRRRDDVQSQLDTVSGRKADAEIILQLETENQTERLSVIEPASLPDYPSGGGRKKLAMMGGMMSVGMAFLIAFLLELRRPVIRSAAQMERETGLEPVIAIPFIK</sequence>
<feature type="coiled-coil region" evidence="6">
    <location>
        <begin position="168"/>
        <end position="195"/>
    </location>
</feature>
<evidence type="ECO:0000256" key="4">
    <source>
        <dbReference type="ARBA" id="ARBA00022989"/>
    </source>
</evidence>
<evidence type="ECO:0000313" key="10">
    <source>
        <dbReference type="Proteomes" id="UP000192455"/>
    </source>
</evidence>
<keyword evidence="2" id="KW-1003">Cell membrane</keyword>
<dbReference type="AlphaFoldDB" id="A0A1R3X0J2"/>
<dbReference type="Pfam" id="PF02706">
    <property type="entry name" value="Wzz"/>
    <property type="match status" value="1"/>
</dbReference>
<keyword evidence="3 7" id="KW-0812">Transmembrane</keyword>
<dbReference type="PANTHER" id="PTHR32309:SF13">
    <property type="entry name" value="FERRIC ENTEROBACTIN TRANSPORT PROTEIN FEPE"/>
    <property type="match status" value="1"/>
</dbReference>
<evidence type="ECO:0000256" key="1">
    <source>
        <dbReference type="ARBA" id="ARBA00004651"/>
    </source>
</evidence>
<dbReference type="GO" id="GO:0005886">
    <property type="term" value="C:plasma membrane"/>
    <property type="evidence" value="ECO:0007669"/>
    <property type="project" value="UniProtKB-SubCell"/>
</dbReference>
<name>A0A1R3X0J2_9RHOB</name>
<feature type="transmembrane region" description="Helical" evidence="7">
    <location>
        <begin position="352"/>
        <end position="371"/>
    </location>
</feature>
<dbReference type="RefSeq" id="WP_076650176.1">
    <property type="nucleotide sequence ID" value="NZ_FTPS01000001.1"/>
</dbReference>
<accession>A0A1R3X0J2</accession>
<dbReference type="GO" id="GO:0004713">
    <property type="term" value="F:protein tyrosine kinase activity"/>
    <property type="evidence" value="ECO:0007669"/>
    <property type="project" value="TreeGrafter"/>
</dbReference>
<proteinExistence type="predicted"/>